<dbReference type="SUPFAM" id="SSF56672">
    <property type="entry name" value="DNA/RNA polymerases"/>
    <property type="match status" value="1"/>
</dbReference>
<dbReference type="AlphaFoldDB" id="A0A0L6V7Y4"/>
<protein>
    <submittedName>
        <fullName evidence="2">Pol-like protein</fullName>
    </submittedName>
</protein>
<evidence type="ECO:0000256" key="1">
    <source>
        <dbReference type="SAM" id="SignalP"/>
    </source>
</evidence>
<comment type="caution">
    <text evidence="2">The sequence shown here is derived from an EMBL/GenBank/DDBJ whole genome shotgun (WGS) entry which is preliminary data.</text>
</comment>
<accession>A0A0L6V7Y4</accession>
<feature type="signal peptide" evidence="1">
    <location>
        <begin position="1"/>
        <end position="20"/>
    </location>
</feature>
<reference evidence="2 3" key="1">
    <citation type="submission" date="2015-08" db="EMBL/GenBank/DDBJ databases">
        <title>Next Generation Sequencing and Analysis of the Genome of Puccinia sorghi L Schw, the Causal Agent of Maize Common Rust.</title>
        <authorList>
            <person name="Rochi L."/>
            <person name="Burguener G."/>
            <person name="Darino M."/>
            <person name="Turjanski A."/>
            <person name="Kreff E."/>
            <person name="Dieguez M.J."/>
            <person name="Sacco F."/>
        </authorList>
    </citation>
    <scope>NUCLEOTIDE SEQUENCE [LARGE SCALE GENOMIC DNA]</scope>
    <source>
        <strain evidence="2 3">RO10H11247</strain>
    </source>
</reference>
<evidence type="ECO:0000313" key="2">
    <source>
        <dbReference type="EMBL" id="KNZ56647.1"/>
    </source>
</evidence>
<dbReference type="InterPro" id="IPR053134">
    <property type="entry name" value="RNA-dir_DNA_polymerase"/>
</dbReference>
<dbReference type="PANTHER" id="PTHR24559">
    <property type="entry name" value="TRANSPOSON TY3-I GAG-POL POLYPROTEIN"/>
    <property type="match status" value="1"/>
</dbReference>
<sequence>MLTQFLLCLIYLRSFMEQLCQEWLTAMRTQFGSFEYTVMPFGLCNAPLTFQHFFNDILLTLSKFMSWYILMISSSIQKTLIIMFNTSGRRQLFFGCQFFKFCEELVNRWYKTQS</sequence>
<keyword evidence="3" id="KW-1185">Reference proteome</keyword>
<gene>
    <name evidence="2" type="ORF">VP01_2355g2</name>
</gene>
<dbReference type="InterPro" id="IPR043502">
    <property type="entry name" value="DNA/RNA_pol_sf"/>
</dbReference>
<proteinExistence type="predicted"/>
<organism evidence="2 3">
    <name type="scientific">Puccinia sorghi</name>
    <dbReference type="NCBI Taxonomy" id="27349"/>
    <lineage>
        <taxon>Eukaryota</taxon>
        <taxon>Fungi</taxon>
        <taxon>Dikarya</taxon>
        <taxon>Basidiomycota</taxon>
        <taxon>Pucciniomycotina</taxon>
        <taxon>Pucciniomycetes</taxon>
        <taxon>Pucciniales</taxon>
        <taxon>Pucciniaceae</taxon>
        <taxon>Puccinia</taxon>
    </lineage>
</organism>
<evidence type="ECO:0000313" key="3">
    <source>
        <dbReference type="Proteomes" id="UP000037035"/>
    </source>
</evidence>
<dbReference type="InterPro" id="IPR043128">
    <property type="entry name" value="Rev_trsase/Diguanyl_cyclase"/>
</dbReference>
<keyword evidence="1" id="KW-0732">Signal</keyword>
<feature type="chain" id="PRO_5005567870" evidence="1">
    <location>
        <begin position="21"/>
        <end position="114"/>
    </location>
</feature>
<dbReference type="PANTHER" id="PTHR24559:SF444">
    <property type="entry name" value="REVERSE TRANSCRIPTASE DOMAIN-CONTAINING PROTEIN"/>
    <property type="match status" value="1"/>
</dbReference>
<dbReference type="EMBL" id="LAVV01007231">
    <property type="protein sequence ID" value="KNZ56647.1"/>
    <property type="molecule type" value="Genomic_DNA"/>
</dbReference>
<dbReference type="OrthoDB" id="3250101at2759"/>
<name>A0A0L6V7Y4_9BASI</name>
<dbReference type="Gene3D" id="3.30.70.270">
    <property type="match status" value="1"/>
</dbReference>
<dbReference type="Gene3D" id="3.10.10.10">
    <property type="entry name" value="HIV Type 1 Reverse Transcriptase, subunit A, domain 1"/>
    <property type="match status" value="1"/>
</dbReference>
<dbReference type="VEuPathDB" id="FungiDB:VP01_2355g2"/>
<dbReference type="Proteomes" id="UP000037035">
    <property type="component" value="Unassembled WGS sequence"/>
</dbReference>